<dbReference type="RefSeq" id="WP_072311286.1">
    <property type="nucleotide sequence ID" value="NZ_FPIW01000005.1"/>
</dbReference>
<evidence type="ECO:0000256" key="2">
    <source>
        <dbReference type="SAM" id="MobiDB-lite"/>
    </source>
</evidence>
<evidence type="ECO:0000313" key="4">
    <source>
        <dbReference type="Proteomes" id="UP000182680"/>
    </source>
</evidence>
<sequence>MARKKALPQPEPEMFTVYGDIIQETEDAILLVCNGDEVWLAKSQIEYAGDRGDINVEVALPDWLAEDKGLVDGQGYIKAYGEGEEAASEPASQSTVSITLTIHAITEDGEAATVEDRHGNTADLATTDFTHDADSLNIGDTLLCNVLVSAIEPTDLCPDEAQGEEATDSAPWTWRKHDVHWLKRDTCTKAFPLSDEDKIALGKEMAAAQARIDMLEDELADTRKEYKAKIDAEQKRLSKAAAEFRRGKTEPQDVLCDVYQDFDSGEVVYVTADDAAEEIMRRPMTPDERRPTLFDGPPSSSKGYSAPLGEDPRHRAGPTPQAWGHTCVNCAHIDNAEDGSQADECANCVQTVDGGLDNWAPRRECPTCNYKSMSVNMPPCSTCILNPEAADGASDDNWITDGVNTEKAPVEDVPADQPPVAVEAPTTESAIQ</sequence>
<proteinExistence type="predicted"/>
<reference evidence="4" key="1">
    <citation type="submission" date="2016-11" db="EMBL/GenBank/DDBJ databases">
        <authorList>
            <person name="Jaros S."/>
            <person name="Januszkiewicz K."/>
            <person name="Wedrychowicz H."/>
        </authorList>
    </citation>
    <scope>NUCLEOTIDE SEQUENCE [LARGE SCALE GENOMIC DNA]</scope>
    <source>
        <strain evidence="4">DSM 7057</strain>
    </source>
</reference>
<dbReference type="Proteomes" id="UP000182680">
    <property type="component" value="Unassembled WGS sequence"/>
</dbReference>
<evidence type="ECO:0000313" key="3">
    <source>
        <dbReference type="EMBL" id="SFW23481.1"/>
    </source>
</evidence>
<feature type="region of interest" description="Disordered" evidence="2">
    <location>
        <begin position="394"/>
        <end position="432"/>
    </location>
</feature>
<dbReference type="AlphaFoldDB" id="A0AA94HQX5"/>
<organism evidence="3 4">
    <name type="scientific">Desulfovibrio desulfuricans</name>
    <dbReference type="NCBI Taxonomy" id="876"/>
    <lineage>
        <taxon>Bacteria</taxon>
        <taxon>Pseudomonadati</taxon>
        <taxon>Thermodesulfobacteriota</taxon>
        <taxon>Desulfovibrionia</taxon>
        <taxon>Desulfovibrionales</taxon>
        <taxon>Desulfovibrionaceae</taxon>
        <taxon>Desulfovibrio</taxon>
    </lineage>
</organism>
<comment type="caution">
    <text evidence="3">The sequence shown here is derived from an EMBL/GenBank/DDBJ whole genome shotgun (WGS) entry which is preliminary data.</text>
</comment>
<accession>A0AA94HQX5</accession>
<keyword evidence="1" id="KW-0175">Coiled coil</keyword>
<name>A0AA94HQX5_DESDE</name>
<feature type="region of interest" description="Disordered" evidence="2">
    <location>
        <begin position="281"/>
        <end position="317"/>
    </location>
</feature>
<feature type="compositionally biased region" description="Basic and acidic residues" evidence="2">
    <location>
        <begin position="281"/>
        <end position="292"/>
    </location>
</feature>
<protein>
    <submittedName>
        <fullName evidence="3">Uncharacterized protein</fullName>
    </submittedName>
</protein>
<evidence type="ECO:0000256" key="1">
    <source>
        <dbReference type="SAM" id="Coils"/>
    </source>
</evidence>
<gene>
    <name evidence="3" type="ORF">SAMN02910291_00499</name>
</gene>
<dbReference type="EMBL" id="FPIW01000005">
    <property type="protein sequence ID" value="SFW23481.1"/>
    <property type="molecule type" value="Genomic_DNA"/>
</dbReference>
<feature type="coiled-coil region" evidence="1">
    <location>
        <begin position="198"/>
        <end position="243"/>
    </location>
</feature>